<dbReference type="PANTHER" id="PTHR44998">
    <property type="match status" value="1"/>
</dbReference>
<proteinExistence type="predicted"/>
<dbReference type="RefSeq" id="WP_192143506.1">
    <property type="nucleotide sequence ID" value="NZ_JACYXZ010000003.1"/>
</dbReference>
<dbReference type="SUPFAM" id="SSF48452">
    <property type="entry name" value="TPR-like"/>
    <property type="match status" value="2"/>
</dbReference>
<dbReference type="InterPro" id="IPR011990">
    <property type="entry name" value="TPR-like_helical_dom_sf"/>
</dbReference>
<evidence type="ECO:0000313" key="1">
    <source>
        <dbReference type="EMBL" id="MBD8870168.1"/>
    </source>
</evidence>
<dbReference type="EMBL" id="JACYXZ010000003">
    <property type="protein sequence ID" value="MBD8870168.1"/>
    <property type="molecule type" value="Genomic_DNA"/>
</dbReference>
<dbReference type="Gene3D" id="1.25.40.10">
    <property type="entry name" value="Tetratricopeptide repeat domain"/>
    <property type="match status" value="3"/>
</dbReference>
<gene>
    <name evidence="1" type="ORF">IE331_11090</name>
</gene>
<protein>
    <submittedName>
        <fullName evidence="1">Tetratricopeptide repeat protein</fullName>
    </submittedName>
</protein>
<dbReference type="AlphaFoldDB" id="A0A927K5G9"/>
<accession>A0A927K5G9</accession>
<sequence length="436" mass="47142">MYRLIWVGAIALVLSVSGAIGLVRGADDTAPAPATAQPADLGTAGRDTLTTYVSSLQDRLRRLPDDELAWARLGLGYVELARVSGNPGLYEQADEAIATSLSLQSGGNAPAHAARAALSAARHDFSDSLAAADRALAINPYDAAALAVRVDALAELGRYDAQLRALRTADRRQPGVPVAARYAYAMELRGRLDEAARILRRSVRTPQAADRSFLLTLLSEVERRRGRPADARRIALQALEQAPTNVAARVALARALVADRRWSRASAEWEQVVETLPLPEYQVELGELHELRDRTEQAEEQYAVVATTNAAFASGGVNTDLESALFEADHGDTGAAVVSARAEWDRRKSVLVADVLAWSLHRDGDSREALGLARTATRLGTAESRLWLHRGLIEAELGLDGQARDHLRRGLDLDRGTALLLTRDARAALDRLEARA</sequence>
<organism evidence="1 2">
    <name type="scientific">Nocardioides donggukensis</name>
    <dbReference type="NCBI Taxonomy" id="2774019"/>
    <lineage>
        <taxon>Bacteria</taxon>
        <taxon>Bacillati</taxon>
        <taxon>Actinomycetota</taxon>
        <taxon>Actinomycetes</taxon>
        <taxon>Propionibacteriales</taxon>
        <taxon>Nocardioidaceae</taxon>
        <taxon>Nocardioides</taxon>
    </lineage>
</organism>
<dbReference type="Proteomes" id="UP000616839">
    <property type="component" value="Unassembled WGS sequence"/>
</dbReference>
<evidence type="ECO:0000313" key="2">
    <source>
        <dbReference type="Proteomes" id="UP000616839"/>
    </source>
</evidence>
<reference evidence="1" key="1">
    <citation type="submission" date="2020-09" db="EMBL/GenBank/DDBJ databases">
        <title>Nocardioides sp. strain MJB4 16S ribosomal RNA gene Genome sequencing and assembly.</title>
        <authorList>
            <person name="Kim I."/>
        </authorList>
    </citation>
    <scope>NUCLEOTIDE SEQUENCE</scope>
    <source>
        <strain evidence="1">MJB4</strain>
    </source>
</reference>
<dbReference type="PANTHER" id="PTHR44998:SF1">
    <property type="entry name" value="UDP-N-ACETYLGLUCOSAMINE--PEPTIDE N-ACETYLGLUCOSAMINYLTRANSFERASE 110 KDA SUBUNIT"/>
    <property type="match status" value="1"/>
</dbReference>
<dbReference type="Pfam" id="PF14559">
    <property type="entry name" value="TPR_19"/>
    <property type="match status" value="1"/>
</dbReference>
<comment type="caution">
    <text evidence="1">The sequence shown here is derived from an EMBL/GenBank/DDBJ whole genome shotgun (WGS) entry which is preliminary data.</text>
</comment>
<keyword evidence="2" id="KW-1185">Reference proteome</keyword>
<dbReference type="InterPro" id="IPR019734">
    <property type="entry name" value="TPR_rpt"/>
</dbReference>
<dbReference type="SMART" id="SM00028">
    <property type="entry name" value="TPR"/>
    <property type="match status" value="3"/>
</dbReference>
<name>A0A927K5G9_9ACTN</name>